<accession>B1JC02</accession>
<gene>
    <name evidence="1" type="ordered locus">PputW619_3596</name>
</gene>
<protein>
    <submittedName>
        <fullName evidence="1">Uncharacterized protein</fullName>
    </submittedName>
</protein>
<sequence length="254" mass="28469">MRHACLELRFCLERIVYQKLGQIGDKLPLAVYRTWQPPKALKLLLSFEPRADQDVSISICKNTADGKPSGDWLDLGDYKMFSVKWLNKHYNKLGKFLHETSLPENDNPPELKVSMIEAIVDEIERVATANVIVTMNSITVVQCSLCDGDMYVSSSQIEDDAEVECYKDECRARHHIKKLEGNAFTLERAGLYSVPCKGCGQHLPMETIEHGEVKACVACGLEHFFRWSYGTRPAPVVDAQAGIGKHEGKGHDCA</sequence>
<name>B1JC02_PSEPW</name>
<dbReference type="KEGG" id="ppw:PputW619_3596"/>
<dbReference type="AlphaFoldDB" id="B1JC02"/>
<dbReference type="HOGENOM" id="CLU_090957_0_0_6"/>
<organism evidence="1">
    <name type="scientific">Pseudomonas putida (strain W619)</name>
    <dbReference type="NCBI Taxonomy" id="390235"/>
    <lineage>
        <taxon>Bacteria</taxon>
        <taxon>Pseudomonadati</taxon>
        <taxon>Pseudomonadota</taxon>
        <taxon>Gammaproteobacteria</taxon>
        <taxon>Pseudomonadales</taxon>
        <taxon>Pseudomonadaceae</taxon>
        <taxon>Pseudomonas</taxon>
    </lineage>
</organism>
<proteinExistence type="predicted"/>
<dbReference type="EMBL" id="CP000949">
    <property type="protein sequence ID" value="ACA74078.1"/>
    <property type="molecule type" value="Genomic_DNA"/>
</dbReference>
<evidence type="ECO:0000313" key="1">
    <source>
        <dbReference type="EMBL" id="ACA74078.1"/>
    </source>
</evidence>
<reference evidence="1" key="1">
    <citation type="submission" date="2008-02" db="EMBL/GenBank/DDBJ databases">
        <title>Complete sequence of Psuedomonas putida W619.</title>
        <authorList>
            <consortium name="US DOE Joint Genome Institute"/>
            <person name="Copeland A."/>
            <person name="Lucas S."/>
            <person name="Lapidus A."/>
            <person name="Barry K."/>
            <person name="Detter J.C."/>
            <person name="Glavina del Rio T."/>
            <person name="Dalin E."/>
            <person name="Tice H."/>
            <person name="Pitluck S."/>
            <person name="Chain P."/>
            <person name="Malfatti S."/>
            <person name="Shin M."/>
            <person name="Vergez L."/>
            <person name="Schmutz J."/>
            <person name="Larimer F."/>
            <person name="Land M."/>
            <person name="Hauser L."/>
            <person name="Kyrpides N."/>
            <person name="Kim E."/>
            <person name="Taghavi S."/>
            <person name="Vangronsveld D."/>
            <person name="van der Lelie D."/>
            <person name="Richardson P."/>
        </authorList>
    </citation>
    <scope>NUCLEOTIDE SEQUENCE</scope>
    <source>
        <strain evidence="1">W619</strain>
    </source>
</reference>
<dbReference type="eggNOG" id="ENOG50335AG">
    <property type="taxonomic scope" value="Bacteria"/>
</dbReference>